<dbReference type="OrthoDB" id="9794577at2"/>
<dbReference type="GO" id="GO:0005524">
    <property type="term" value="F:ATP binding"/>
    <property type="evidence" value="ECO:0007669"/>
    <property type="project" value="UniProtKB-KW"/>
</dbReference>
<dbReference type="NCBIfam" id="TIGR01007">
    <property type="entry name" value="eps_fam"/>
    <property type="match status" value="1"/>
</dbReference>
<evidence type="ECO:0000256" key="3">
    <source>
        <dbReference type="ARBA" id="ARBA00022679"/>
    </source>
</evidence>
<evidence type="ECO:0000256" key="4">
    <source>
        <dbReference type="ARBA" id="ARBA00022741"/>
    </source>
</evidence>
<gene>
    <name evidence="9" type="ORF">PCORN_18134</name>
</gene>
<sequence>MKKMKKDSKRKLITVANPTSMISEEFTSIKTNIEFASIQTEKKVLMVTSAEPDVGKSLIVSNLAVVYAKQNKRTLLIDLDLRKPVQHHMFHFGRAKGITGLLLNEACDSREAIRPTEVPGLDLLPAGVIPPNPTTILNSNALLDMVKKYRDQYDQIIIDAPPVLVASDAQLIARFTDGIIFVIKSGSSEYKKVEKAIDLLHRTGNEIIGTVLNRPSIEAEKAYYTYK</sequence>
<dbReference type="InterPro" id="IPR033756">
    <property type="entry name" value="YlxH/NBP35"/>
</dbReference>
<evidence type="ECO:0000256" key="2">
    <source>
        <dbReference type="ARBA" id="ARBA00011903"/>
    </source>
</evidence>
<evidence type="ECO:0000256" key="5">
    <source>
        <dbReference type="ARBA" id="ARBA00022777"/>
    </source>
</evidence>
<dbReference type="FunFam" id="3.40.50.300:FF:000527">
    <property type="entry name" value="Tyrosine-protein kinase etk"/>
    <property type="match status" value="1"/>
</dbReference>
<keyword evidence="7 9" id="KW-0829">Tyrosine-protein kinase</keyword>
<keyword evidence="10" id="KW-1185">Reference proteome</keyword>
<keyword evidence="3" id="KW-0808">Transferase</keyword>
<proteinExistence type="inferred from homology"/>
<comment type="similarity">
    <text evidence="1">Belongs to the CpsD/CapB family.</text>
</comment>
<keyword evidence="4" id="KW-0547">Nucleotide-binding</keyword>
<comment type="caution">
    <text evidence="9">The sequence shown here is derived from an EMBL/GenBank/DDBJ whole genome shotgun (WGS) entry which is preliminary data.</text>
</comment>
<evidence type="ECO:0000313" key="10">
    <source>
        <dbReference type="Proteomes" id="UP000019254"/>
    </source>
</evidence>
<dbReference type="EMBL" id="AODE01000047">
    <property type="protein sequence ID" value="EUJ25298.1"/>
    <property type="molecule type" value="Genomic_DNA"/>
</dbReference>
<dbReference type="STRING" id="1265820.PCORN_18134"/>
<keyword evidence="5 9" id="KW-0418">Kinase</keyword>
<dbReference type="GO" id="GO:0005886">
    <property type="term" value="C:plasma membrane"/>
    <property type="evidence" value="ECO:0007669"/>
    <property type="project" value="UniProtKB-ARBA"/>
</dbReference>
<keyword evidence="6" id="KW-0067">ATP-binding</keyword>
<dbReference type="PANTHER" id="PTHR32309:SF13">
    <property type="entry name" value="FERRIC ENTEROBACTIN TRANSPORT PROTEIN FEPE"/>
    <property type="match status" value="1"/>
</dbReference>
<dbReference type="Gene3D" id="3.40.50.300">
    <property type="entry name" value="P-loop containing nucleotide triphosphate hydrolases"/>
    <property type="match status" value="1"/>
</dbReference>
<dbReference type="Proteomes" id="UP000019254">
    <property type="component" value="Unassembled WGS sequence"/>
</dbReference>
<evidence type="ECO:0000256" key="8">
    <source>
        <dbReference type="ARBA" id="ARBA00051245"/>
    </source>
</evidence>
<comment type="catalytic activity">
    <reaction evidence="8">
        <text>L-tyrosyl-[protein] + ATP = O-phospho-L-tyrosyl-[protein] + ADP + H(+)</text>
        <dbReference type="Rhea" id="RHEA:10596"/>
        <dbReference type="Rhea" id="RHEA-COMP:10136"/>
        <dbReference type="Rhea" id="RHEA-COMP:20101"/>
        <dbReference type="ChEBI" id="CHEBI:15378"/>
        <dbReference type="ChEBI" id="CHEBI:30616"/>
        <dbReference type="ChEBI" id="CHEBI:46858"/>
        <dbReference type="ChEBI" id="CHEBI:61978"/>
        <dbReference type="ChEBI" id="CHEBI:456216"/>
        <dbReference type="EC" id="2.7.10.2"/>
    </reaction>
</comment>
<dbReference type="Pfam" id="PF10609">
    <property type="entry name" value="ParA"/>
    <property type="match status" value="1"/>
</dbReference>
<dbReference type="CDD" id="cd05387">
    <property type="entry name" value="BY-kinase"/>
    <property type="match status" value="1"/>
</dbReference>
<dbReference type="AlphaFoldDB" id="W7BYL1"/>
<dbReference type="GO" id="GO:0004715">
    <property type="term" value="F:non-membrane spanning protein tyrosine kinase activity"/>
    <property type="evidence" value="ECO:0007669"/>
    <property type="project" value="UniProtKB-EC"/>
</dbReference>
<dbReference type="InterPro" id="IPR050445">
    <property type="entry name" value="Bact_polysacc_biosynth/exp"/>
</dbReference>
<dbReference type="InterPro" id="IPR005702">
    <property type="entry name" value="Wzc-like_C"/>
</dbReference>
<organism evidence="9 10">
    <name type="scientific">Listeria cornellensis FSL F6-0969</name>
    <dbReference type="NCBI Taxonomy" id="1265820"/>
    <lineage>
        <taxon>Bacteria</taxon>
        <taxon>Bacillati</taxon>
        <taxon>Bacillota</taxon>
        <taxon>Bacilli</taxon>
        <taxon>Bacillales</taxon>
        <taxon>Listeriaceae</taxon>
        <taxon>Listeria</taxon>
    </lineage>
</organism>
<name>W7BYL1_9LIST</name>
<accession>W7BYL1</accession>
<evidence type="ECO:0000313" key="9">
    <source>
        <dbReference type="EMBL" id="EUJ25298.1"/>
    </source>
</evidence>
<dbReference type="GO" id="GO:0042802">
    <property type="term" value="F:identical protein binding"/>
    <property type="evidence" value="ECO:0007669"/>
    <property type="project" value="UniProtKB-ARBA"/>
</dbReference>
<dbReference type="PATRIC" id="fig|1265820.5.peg.3572"/>
<dbReference type="RefSeq" id="WP_036082378.1">
    <property type="nucleotide sequence ID" value="NZ_AODE01000047.1"/>
</dbReference>
<protein>
    <recommendedName>
        <fullName evidence="2">non-specific protein-tyrosine kinase</fullName>
        <ecNumber evidence="2">2.7.10.2</ecNumber>
    </recommendedName>
</protein>
<dbReference type="PANTHER" id="PTHR32309">
    <property type="entry name" value="TYROSINE-PROTEIN KINASE"/>
    <property type="match status" value="1"/>
</dbReference>
<dbReference type="SUPFAM" id="SSF52540">
    <property type="entry name" value="P-loop containing nucleoside triphosphate hydrolases"/>
    <property type="match status" value="1"/>
</dbReference>
<dbReference type="InterPro" id="IPR027417">
    <property type="entry name" value="P-loop_NTPase"/>
</dbReference>
<evidence type="ECO:0000256" key="7">
    <source>
        <dbReference type="ARBA" id="ARBA00023137"/>
    </source>
</evidence>
<reference evidence="9 10" key="1">
    <citation type="journal article" date="2014" name="Int. J. Syst. Evol. Microbiol.">
        <title>Listeria floridensis sp. nov., Listeria aquatica sp. nov., Listeria cornellensis sp. nov., Listeria riparia sp. nov. and Listeria grandensis sp. nov., from agricultural and natural environments.</title>
        <authorList>
            <person name="den Bakker H.C."/>
            <person name="Warchocki S."/>
            <person name="Wright E.M."/>
            <person name="Allred A.F."/>
            <person name="Ahlstrom C."/>
            <person name="Manuel C.S."/>
            <person name="Stasiewicz M.J."/>
            <person name="Burrell A."/>
            <person name="Roof S."/>
            <person name="Strawn L."/>
            <person name="Fortes E.D."/>
            <person name="Nightingale K.K."/>
            <person name="Kephart D."/>
            <person name="Wiedmann M."/>
        </authorList>
    </citation>
    <scope>NUCLEOTIDE SEQUENCE [LARGE SCALE GENOMIC DNA]</scope>
    <source>
        <strain evidence="10">FSL F6-969</strain>
    </source>
</reference>
<evidence type="ECO:0000256" key="1">
    <source>
        <dbReference type="ARBA" id="ARBA00007316"/>
    </source>
</evidence>
<evidence type="ECO:0000256" key="6">
    <source>
        <dbReference type="ARBA" id="ARBA00022840"/>
    </source>
</evidence>
<dbReference type="EC" id="2.7.10.2" evidence="2"/>